<dbReference type="EMBL" id="UYRU01094805">
    <property type="protein sequence ID" value="VDN39211.1"/>
    <property type="molecule type" value="Genomic_DNA"/>
</dbReference>
<evidence type="ECO:0000313" key="3">
    <source>
        <dbReference type="Proteomes" id="UP000281553"/>
    </source>
</evidence>
<gene>
    <name evidence="2" type="ORF">DILT_LOCUS17794</name>
</gene>
<feature type="compositionally biased region" description="Acidic residues" evidence="1">
    <location>
        <begin position="29"/>
        <end position="43"/>
    </location>
</feature>
<dbReference type="AlphaFoldDB" id="A0A3P7P8V8"/>
<organism evidence="2 3">
    <name type="scientific">Dibothriocephalus latus</name>
    <name type="common">Fish tapeworm</name>
    <name type="synonym">Diphyllobothrium latum</name>
    <dbReference type="NCBI Taxonomy" id="60516"/>
    <lineage>
        <taxon>Eukaryota</taxon>
        <taxon>Metazoa</taxon>
        <taxon>Spiralia</taxon>
        <taxon>Lophotrochozoa</taxon>
        <taxon>Platyhelminthes</taxon>
        <taxon>Cestoda</taxon>
        <taxon>Eucestoda</taxon>
        <taxon>Diphyllobothriidea</taxon>
        <taxon>Diphyllobothriidae</taxon>
        <taxon>Dibothriocephalus</taxon>
    </lineage>
</organism>
<sequence>MVTTARPWTNAADNEEEPSMDLFKSIFASDEELDASDVEESVPEPEQPSSSPHPETRQEVQSLVLDSEPRDMEDNLCDLPGESVPADEPEPSVDSSVHQIFKHLFNPRLDSGPLESTVIKGS</sequence>
<feature type="region of interest" description="Disordered" evidence="1">
    <location>
        <begin position="1"/>
        <end position="20"/>
    </location>
</feature>
<name>A0A3P7P8V8_DIBLA</name>
<dbReference type="OrthoDB" id="10634624at2759"/>
<evidence type="ECO:0000256" key="1">
    <source>
        <dbReference type="SAM" id="MobiDB-lite"/>
    </source>
</evidence>
<protein>
    <submittedName>
        <fullName evidence="2">Uncharacterized protein</fullName>
    </submittedName>
</protein>
<evidence type="ECO:0000313" key="2">
    <source>
        <dbReference type="EMBL" id="VDN39211.1"/>
    </source>
</evidence>
<feature type="region of interest" description="Disordered" evidence="1">
    <location>
        <begin position="29"/>
        <end position="96"/>
    </location>
</feature>
<reference evidence="2 3" key="1">
    <citation type="submission" date="2018-11" db="EMBL/GenBank/DDBJ databases">
        <authorList>
            <consortium name="Pathogen Informatics"/>
        </authorList>
    </citation>
    <scope>NUCLEOTIDE SEQUENCE [LARGE SCALE GENOMIC DNA]</scope>
</reference>
<accession>A0A3P7P8V8</accession>
<proteinExistence type="predicted"/>
<dbReference type="Proteomes" id="UP000281553">
    <property type="component" value="Unassembled WGS sequence"/>
</dbReference>
<keyword evidence="3" id="KW-1185">Reference proteome</keyword>